<reference evidence="2" key="1">
    <citation type="submission" date="2018-05" db="EMBL/GenBank/DDBJ databases">
        <title>Draft genome of Mucuna pruriens seed.</title>
        <authorList>
            <person name="Nnadi N.E."/>
            <person name="Vos R."/>
            <person name="Hasami M.H."/>
            <person name="Devisetty U.K."/>
            <person name="Aguiy J.C."/>
        </authorList>
    </citation>
    <scope>NUCLEOTIDE SEQUENCE [LARGE SCALE GENOMIC DNA]</scope>
    <source>
        <strain evidence="2">JCA_2017</strain>
    </source>
</reference>
<dbReference type="SUPFAM" id="SSF53098">
    <property type="entry name" value="Ribonuclease H-like"/>
    <property type="match status" value="1"/>
</dbReference>
<accession>A0A371GU57</accession>
<keyword evidence="3" id="KW-1185">Reference proteome</keyword>
<evidence type="ECO:0000259" key="1">
    <source>
        <dbReference type="PROSITE" id="PS50994"/>
    </source>
</evidence>
<dbReference type="Proteomes" id="UP000257109">
    <property type="component" value="Unassembled WGS sequence"/>
</dbReference>
<protein>
    <recommendedName>
        <fullName evidence="1">Integrase catalytic domain-containing protein</fullName>
    </recommendedName>
</protein>
<dbReference type="EMBL" id="QJKJ01004480">
    <property type="protein sequence ID" value="RDX93973.1"/>
    <property type="molecule type" value="Genomic_DNA"/>
</dbReference>
<organism evidence="2 3">
    <name type="scientific">Mucuna pruriens</name>
    <name type="common">Velvet bean</name>
    <name type="synonym">Dolichos pruriens</name>
    <dbReference type="NCBI Taxonomy" id="157652"/>
    <lineage>
        <taxon>Eukaryota</taxon>
        <taxon>Viridiplantae</taxon>
        <taxon>Streptophyta</taxon>
        <taxon>Embryophyta</taxon>
        <taxon>Tracheophyta</taxon>
        <taxon>Spermatophyta</taxon>
        <taxon>Magnoliopsida</taxon>
        <taxon>eudicotyledons</taxon>
        <taxon>Gunneridae</taxon>
        <taxon>Pentapetalae</taxon>
        <taxon>rosids</taxon>
        <taxon>fabids</taxon>
        <taxon>Fabales</taxon>
        <taxon>Fabaceae</taxon>
        <taxon>Papilionoideae</taxon>
        <taxon>50 kb inversion clade</taxon>
        <taxon>NPAAA clade</taxon>
        <taxon>indigoferoid/millettioid clade</taxon>
        <taxon>Phaseoleae</taxon>
        <taxon>Mucuna</taxon>
    </lineage>
</organism>
<dbReference type="GO" id="GO:0003676">
    <property type="term" value="F:nucleic acid binding"/>
    <property type="evidence" value="ECO:0007669"/>
    <property type="project" value="InterPro"/>
</dbReference>
<feature type="non-terminal residue" evidence="2">
    <location>
        <position position="1"/>
    </location>
</feature>
<name>A0A371GU57_MUCPR</name>
<feature type="domain" description="Integrase catalytic" evidence="1">
    <location>
        <begin position="1"/>
        <end position="87"/>
    </location>
</feature>
<dbReference type="PROSITE" id="PS50994">
    <property type="entry name" value="INTEGRASE"/>
    <property type="match status" value="1"/>
</dbReference>
<gene>
    <name evidence="2" type="ORF">CR513_23694</name>
</gene>
<evidence type="ECO:0000313" key="3">
    <source>
        <dbReference type="Proteomes" id="UP000257109"/>
    </source>
</evidence>
<sequence length="87" mass="10074">MPNTTYEMIHTFGDSTMIKFGLPRALISNQEIHICNRAMATLLDKYRVVHRVATTYHPLTNGQAEVFNREIKKLLQKMVNPNRNGWS</sequence>
<evidence type="ECO:0000313" key="2">
    <source>
        <dbReference type="EMBL" id="RDX93973.1"/>
    </source>
</evidence>
<dbReference type="AlphaFoldDB" id="A0A371GU57"/>
<dbReference type="InterPro" id="IPR001584">
    <property type="entry name" value="Integrase_cat-core"/>
</dbReference>
<dbReference type="InterPro" id="IPR012337">
    <property type="entry name" value="RNaseH-like_sf"/>
</dbReference>
<dbReference type="Gene3D" id="3.30.420.10">
    <property type="entry name" value="Ribonuclease H-like superfamily/Ribonuclease H"/>
    <property type="match status" value="1"/>
</dbReference>
<comment type="caution">
    <text evidence="2">The sequence shown here is derived from an EMBL/GenBank/DDBJ whole genome shotgun (WGS) entry which is preliminary data.</text>
</comment>
<proteinExistence type="predicted"/>
<dbReference type="InterPro" id="IPR036397">
    <property type="entry name" value="RNaseH_sf"/>
</dbReference>
<dbReference type="GO" id="GO:0015074">
    <property type="term" value="P:DNA integration"/>
    <property type="evidence" value="ECO:0007669"/>
    <property type="project" value="InterPro"/>
</dbReference>